<proteinExistence type="predicted"/>
<gene>
    <name evidence="1" type="ORF">CWE10_01855</name>
</gene>
<dbReference type="AlphaFoldDB" id="A0A953LD25"/>
<organism evidence="1 2">
    <name type="scientific">Symbiobacterium thermophilum</name>
    <dbReference type="NCBI Taxonomy" id="2734"/>
    <lineage>
        <taxon>Bacteria</taxon>
        <taxon>Bacillati</taxon>
        <taxon>Bacillota</taxon>
        <taxon>Clostridia</taxon>
        <taxon>Eubacteriales</taxon>
        <taxon>Symbiobacteriaceae</taxon>
        <taxon>Symbiobacterium</taxon>
    </lineage>
</organism>
<protein>
    <submittedName>
        <fullName evidence="1">Uncharacterized protein</fullName>
    </submittedName>
</protein>
<name>A0A953LD25_SYMTR</name>
<sequence length="74" mass="8329">MDVWSIMEHGGGKTLAISREDVVSKLQALVESRGPWYIERLQVSDSEGNRYTPEVGEDGSVELVLRSGPSRRRR</sequence>
<evidence type="ECO:0000313" key="2">
    <source>
        <dbReference type="Proteomes" id="UP000732377"/>
    </source>
</evidence>
<dbReference type="EMBL" id="PIUK01000008">
    <property type="protein sequence ID" value="MBY6274955.1"/>
    <property type="molecule type" value="Genomic_DNA"/>
</dbReference>
<evidence type="ECO:0000313" key="1">
    <source>
        <dbReference type="EMBL" id="MBY6274955.1"/>
    </source>
</evidence>
<reference evidence="1" key="1">
    <citation type="submission" date="2017-11" db="EMBL/GenBank/DDBJ databases">
        <title>Three new genomes from thermophilic consortium.</title>
        <authorList>
            <person name="Quaggio R."/>
            <person name="Amgarten D."/>
            <person name="Setubal J.C."/>
        </authorList>
    </citation>
    <scope>NUCLEOTIDE SEQUENCE</scope>
    <source>
        <strain evidence="1">ZCTH01-B2</strain>
    </source>
</reference>
<comment type="caution">
    <text evidence="1">The sequence shown here is derived from an EMBL/GenBank/DDBJ whole genome shotgun (WGS) entry which is preliminary data.</text>
</comment>
<dbReference type="Proteomes" id="UP000732377">
    <property type="component" value="Unassembled WGS sequence"/>
</dbReference>
<dbReference type="RefSeq" id="WP_043713918.1">
    <property type="nucleotide sequence ID" value="NZ_JACSIR010000022.1"/>
</dbReference>
<accession>A0A953LD25</accession>